<dbReference type="PANTHER" id="PTHR11364">
    <property type="entry name" value="THIOSULFATE SULFERTANSFERASE"/>
    <property type="match status" value="1"/>
</dbReference>
<dbReference type="SUPFAM" id="SSF52821">
    <property type="entry name" value="Rhodanese/Cell cycle control phosphatase"/>
    <property type="match status" value="2"/>
</dbReference>
<dbReference type="InterPro" id="IPR036873">
    <property type="entry name" value="Rhodanese-like_dom_sf"/>
</dbReference>
<reference evidence="5" key="1">
    <citation type="journal article" date="2014" name="FEMS Microbiol. Lett.">
        <title>Draft Genomic DNA Sequence of the Facultatively Methylotrophic Bacterium Acidomonas methanolica type strain MB58.</title>
        <authorList>
            <person name="Higashiura N."/>
            <person name="Hadano H."/>
            <person name="Hirakawa H."/>
            <person name="Matsutani M."/>
            <person name="Takabe S."/>
            <person name="Matsushita K."/>
            <person name="Azuma Y."/>
        </authorList>
    </citation>
    <scope>NUCLEOTIDE SEQUENCE [LARGE SCALE GENOMIC DNA]</scope>
    <source>
        <strain evidence="5">MB58</strain>
    </source>
</reference>
<evidence type="ECO:0000256" key="1">
    <source>
        <dbReference type="ARBA" id="ARBA00022679"/>
    </source>
</evidence>
<reference evidence="4 5" key="2">
    <citation type="journal article" date="2014" name="FEMS Microbiol. Lett.">
        <title>Draft genomic DNA sequence of the facultatively methylotrophic bacterium Acidomonas methanolica type strain MB58.</title>
        <authorList>
            <person name="Higashiura N."/>
            <person name="Hadano H."/>
            <person name="Hirakawa H."/>
            <person name="Matsutani M."/>
            <person name="Takabe S."/>
            <person name="Matsushita K."/>
            <person name="Azuma Y."/>
        </authorList>
    </citation>
    <scope>NUCLEOTIDE SEQUENCE [LARGE SCALE GENOMIC DNA]</scope>
    <source>
        <strain evidence="4 5">MB58</strain>
    </source>
</reference>
<dbReference type="Gene3D" id="3.40.250.10">
    <property type="entry name" value="Rhodanese-like domain"/>
    <property type="match status" value="2"/>
</dbReference>
<proteinExistence type="predicted"/>
<evidence type="ECO:0000313" key="5">
    <source>
        <dbReference type="Proteomes" id="UP000019760"/>
    </source>
</evidence>
<dbReference type="CDD" id="cd01448">
    <property type="entry name" value="TST_Repeat_1"/>
    <property type="match status" value="1"/>
</dbReference>
<evidence type="ECO:0000256" key="2">
    <source>
        <dbReference type="ARBA" id="ARBA00022737"/>
    </source>
</evidence>
<dbReference type="Pfam" id="PF00581">
    <property type="entry name" value="Rhodanese"/>
    <property type="match status" value="2"/>
</dbReference>
<dbReference type="AlphaFoldDB" id="A0A023D5F4"/>
<feature type="domain" description="Rhodanese" evidence="3">
    <location>
        <begin position="42"/>
        <end position="159"/>
    </location>
</feature>
<protein>
    <submittedName>
        <fullName evidence="4">Thiosulfate/3-mercaptopyruvate sulfurtransferase</fullName>
    </submittedName>
</protein>
<dbReference type="GO" id="GO:0004792">
    <property type="term" value="F:thiosulfate-cyanide sulfurtransferase activity"/>
    <property type="evidence" value="ECO:0007669"/>
    <property type="project" value="TreeGrafter"/>
</dbReference>
<keyword evidence="2" id="KW-0677">Repeat</keyword>
<dbReference type="RefSeq" id="WP_239641636.1">
    <property type="nucleotide sequence ID" value="NZ_BAND01000041.1"/>
</dbReference>
<dbReference type="EMBL" id="BAND01000041">
    <property type="protein sequence ID" value="GAJ29026.1"/>
    <property type="molecule type" value="Genomic_DNA"/>
</dbReference>
<keyword evidence="1 4" id="KW-0808">Transferase</keyword>
<dbReference type="PROSITE" id="PS50206">
    <property type="entry name" value="RHODANESE_3"/>
    <property type="match status" value="2"/>
</dbReference>
<dbReference type="InterPro" id="IPR001763">
    <property type="entry name" value="Rhodanese-like_dom"/>
</dbReference>
<keyword evidence="4" id="KW-0670">Pyruvate</keyword>
<evidence type="ECO:0000259" key="3">
    <source>
        <dbReference type="PROSITE" id="PS50206"/>
    </source>
</evidence>
<dbReference type="PANTHER" id="PTHR11364:SF27">
    <property type="entry name" value="SULFURTRANSFERASE"/>
    <property type="match status" value="1"/>
</dbReference>
<keyword evidence="5" id="KW-1185">Reference proteome</keyword>
<organism evidence="4 5">
    <name type="scientific">Acidomonas methanolica NBRC 104435</name>
    <dbReference type="NCBI Taxonomy" id="1231351"/>
    <lineage>
        <taxon>Bacteria</taxon>
        <taxon>Pseudomonadati</taxon>
        <taxon>Pseudomonadota</taxon>
        <taxon>Alphaproteobacteria</taxon>
        <taxon>Acetobacterales</taxon>
        <taxon>Acetobacteraceae</taxon>
        <taxon>Acidomonas</taxon>
    </lineage>
</organism>
<sequence>MVDRGAETLCNCRTRDPAREKMIMQGLNASLSSLITPDAALAAKTARFLDATALLPGQPGDPDGDFARERLPGAVRFDIEAFSDPANALPHMVPTQAQFASGMAALGLTRDTPLIFYDRKGSIGACRAWWLAKLFGHESAFVLDGGLEAFRRAGGAIETGDAAQLVVSEGYRPRPRFDFLAGTGDVLAALGDPAVLILDARAEARFLAEAPEPRPGVRGGHMPGAVSLPFGKVIDGEGRFLSPEALRANFASCGLEGQTVITSCGSGLTAATLTVALVAAGLPQGRLYDGSWAEWGADPSLPVATF</sequence>
<comment type="caution">
    <text evidence="4">The sequence shown here is derived from an EMBL/GenBank/DDBJ whole genome shotgun (WGS) entry which is preliminary data.</text>
</comment>
<name>A0A023D5F4_ACIMT</name>
<dbReference type="InterPro" id="IPR045078">
    <property type="entry name" value="TST/MPST-like"/>
</dbReference>
<evidence type="ECO:0000313" key="4">
    <source>
        <dbReference type="EMBL" id="GAJ29026.1"/>
    </source>
</evidence>
<dbReference type="CDD" id="cd01449">
    <property type="entry name" value="TST_Repeat_2"/>
    <property type="match status" value="1"/>
</dbReference>
<accession>A0A023D5F4</accession>
<feature type="domain" description="Rhodanese" evidence="3">
    <location>
        <begin position="191"/>
        <end position="304"/>
    </location>
</feature>
<dbReference type="Proteomes" id="UP000019760">
    <property type="component" value="Unassembled WGS sequence"/>
</dbReference>
<gene>
    <name evidence="4" type="ORF">Amme_041_060</name>
</gene>
<dbReference type="SMART" id="SM00450">
    <property type="entry name" value="RHOD"/>
    <property type="match status" value="2"/>
</dbReference>